<dbReference type="EMBL" id="JAVFHQ010000111">
    <property type="protein sequence ID" value="KAK4539190.1"/>
    <property type="molecule type" value="Genomic_DNA"/>
</dbReference>
<evidence type="ECO:0000313" key="1">
    <source>
        <dbReference type="EMBL" id="KAK4539190.1"/>
    </source>
</evidence>
<proteinExistence type="predicted"/>
<sequence length="509" mass="57439">MVISEAQMDEYEQQYRKETMDTDLTFTRAYRQSSAPATDSDEIDGKETALPLGHLFVAVSEARDIDDHLFVAVSEARDIDDDNLIFRFKNGNVIISLAPFGTDDLLLPSQLLVERSAWFKAALRDEWWKYKLLSLNEEGVEIIGSVVQLDLVYESDGGSTLKGRSRLTSELDRLKSDNSTLLEIVRSKRALHDDYQLDSDVRDTWGWNHGYPDETADPFRRTVIEAHKIGFALMLDLPFQLSQLPKRFADWPHSRNETLVVLKVLEFADTYSTFDRMAEGITKLILGPELGKSTICLYPGTYLRVACVLHSREIFDIALPYAALRNGVEQLEDMGRNVGLEMAVLQAALHLERSADNAISEMLCLDVQLHFGPAANAHKAMAIWSHWLMQQMLSSGMDKWLIVGKVLEVEFDVKAMAANHVATTTAVISSPVDCEDLEPALAALVTTMKQIASRVEDAKMLPGCESWSYSPYLYPWEYNDSVQVEPPTTLTLMSDQQTHPQRRIRTETP</sequence>
<accession>A0AAV9J3E8</accession>
<gene>
    <name evidence="1" type="ORF">LTR36_001166</name>
</gene>
<name>A0AAV9J3E8_9PEZI</name>
<evidence type="ECO:0000313" key="2">
    <source>
        <dbReference type="Proteomes" id="UP001324427"/>
    </source>
</evidence>
<comment type="caution">
    <text evidence="1">The sequence shown here is derived from an EMBL/GenBank/DDBJ whole genome shotgun (WGS) entry which is preliminary data.</text>
</comment>
<protein>
    <submittedName>
        <fullName evidence="1">Uncharacterized protein</fullName>
    </submittedName>
</protein>
<dbReference type="AlphaFoldDB" id="A0AAV9J3E8"/>
<keyword evidence="2" id="KW-1185">Reference proteome</keyword>
<reference evidence="1 2" key="1">
    <citation type="submission" date="2021-11" db="EMBL/GenBank/DDBJ databases">
        <title>Black yeast isolated from Biological Soil Crust.</title>
        <authorList>
            <person name="Kurbessoian T."/>
        </authorList>
    </citation>
    <scope>NUCLEOTIDE SEQUENCE [LARGE SCALE GENOMIC DNA]</scope>
    <source>
        <strain evidence="1 2">CCFEE 5522</strain>
    </source>
</reference>
<organism evidence="1 2">
    <name type="scientific">Oleoguttula mirabilis</name>
    <dbReference type="NCBI Taxonomy" id="1507867"/>
    <lineage>
        <taxon>Eukaryota</taxon>
        <taxon>Fungi</taxon>
        <taxon>Dikarya</taxon>
        <taxon>Ascomycota</taxon>
        <taxon>Pezizomycotina</taxon>
        <taxon>Dothideomycetes</taxon>
        <taxon>Dothideomycetidae</taxon>
        <taxon>Mycosphaerellales</taxon>
        <taxon>Teratosphaeriaceae</taxon>
        <taxon>Oleoguttula</taxon>
    </lineage>
</organism>
<dbReference type="Proteomes" id="UP001324427">
    <property type="component" value="Unassembled WGS sequence"/>
</dbReference>